<protein>
    <submittedName>
        <fullName evidence="2">Glycerophosphodiester phosphodiesterase</fullName>
    </submittedName>
</protein>
<organism evidence="2 3">
    <name type="scientific">Brachybacterium endophyticum</name>
    <dbReference type="NCBI Taxonomy" id="2182385"/>
    <lineage>
        <taxon>Bacteria</taxon>
        <taxon>Bacillati</taxon>
        <taxon>Actinomycetota</taxon>
        <taxon>Actinomycetes</taxon>
        <taxon>Micrococcales</taxon>
        <taxon>Dermabacteraceae</taxon>
        <taxon>Brachybacterium</taxon>
    </lineage>
</organism>
<dbReference type="AlphaFoldDB" id="A0A2U2RNR7"/>
<dbReference type="GO" id="GO:0008081">
    <property type="term" value="F:phosphoric diester hydrolase activity"/>
    <property type="evidence" value="ECO:0007669"/>
    <property type="project" value="InterPro"/>
</dbReference>
<dbReference type="EMBL" id="QFKX01000001">
    <property type="protein sequence ID" value="PWH07394.1"/>
    <property type="molecule type" value="Genomic_DNA"/>
</dbReference>
<comment type="caution">
    <text evidence="2">The sequence shown here is derived from an EMBL/GenBank/DDBJ whole genome shotgun (WGS) entry which is preliminary data.</text>
</comment>
<sequence>MSDMLIVGHRGAMAHAPENSLESYALAEQAGVDEIELDVRLSADEQLFLLHDATLDRVAGDDSARELGPVADLTLAQLQSVVLDSGRGVVTLAEMYDATSTGIQLEIKAPETVPYLARFFAERPADAERTFLMSFKEDTLREAAELMPQVARGIIRKDLATANAFEGGWRGLVDRARAQRLAVGLLGLTEQDSAEIRGEGLELHVWPMQSLEDMRDAVRLQADGTTSDDPALALQWRREVVGTE</sequence>
<keyword evidence="3" id="KW-1185">Reference proteome</keyword>
<dbReference type="SUPFAM" id="SSF51695">
    <property type="entry name" value="PLC-like phosphodiesterases"/>
    <property type="match status" value="1"/>
</dbReference>
<dbReference type="RefSeq" id="WP_109274279.1">
    <property type="nucleotide sequence ID" value="NZ_QFKX01000001.1"/>
</dbReference>
<dbReference type="GO" id="GO:0006629">
    <property type="term" value="P:lipid metabolic process"/>
    <property type="evidence" value="ECO:0007669"/>
    <property type="project" value="InterPro"/>
</dbReference>
<proteinExistence type="predicted"/>
<accession>A0A2U2RNR7</accession>
<dbReference type="PROSITE" id="PS51704">
    <property type="entry name" value="GP_PDE"/>
    <property type="match status" value="1"/>
</dbReference>
<gene>
    <name evidence="2" type="ORF">DEO23_01760</name>
</gene>
<feature type="domain" description="GP-PDE" evidence="1">
    <location>
        <begin position="4"/>
        <end position="237"/>
    </location>
</feature>
<dbReference type="InterPro" id="IPR030395">
    <property type="entry name" value="GP_PDE_dom"/>
</dbReference>
<evidence type="ECO:0000313" key="2">
    <source>
        <dbReference type="EMBL" id="PWH07394.1"/>
    </source>
</evidence>
<dbReference type="Pfam" id="PF03009">
    <property type="entry name" value="GDPD"/>
    <property type="match status" value="1"/>
</dbReference>
<reference evidence="2 3" key="1">
    <citation type="submission" date="2018-05" db="EMBL/GenBank/DDBJ databases">
        <title>Brachybacterium sp. M1HQ-2T, whole genome shotgun sequence.</title>
        <authorList>
            <person name="Tuo L."/>
        </authorList>
    </citation>
    <scope>NUCLEOTIDE SEQUENCE [LARGE SCALE GENOMIC DNA]</scope>
    <source>
        <strain evidence="2 3">M1HQ-2</strain>
    </source>
</reference>
<name>A0A2U2RNR7_9MICO</name>
<dbReference type="OrthoDB" id="5241788at2"/>
<evidence type="ECO:0000313" key="3">
    <source>
        <dbReference type="Proteomes" id="UP000245590"/>
    </source>
</evidence>
<evidence type="ECO:0000259" key="1">
    <source>
        <dbReference type="PROSITE" id="PS51704"/>
    </source>
</evidence>
<dbReference type="PANTHER" id="PTHR46211:SF1">
    <property type="entry name" value="GLYCEROPHOSPHODIESTER PHOSPHODIESTERASE, CYTOPLASMIC"/>
    <property type="match status" value="1"/>
</dbReference>
<dbReference type="PANTHER" id="PTHR46211">
    <property type="entry name" value="GLYCEROPHOSPHORYL DIESTER PHOSPHODIESTERASE"/>
    <property type="match status" value="1"/>
</dbReference>
<dbReference type="Proteomes" id="UP000245590">
    <property type="component" value="Unassembled WGS sequence"/>
</dbReference>
<dbReference type="Gene3D" id="3.20.20.190">
    <property type="entry name" value="Phosphatidylinositol (PI) phosphodiesterase"/>
    <property type="match status" value="1"/>
</dbReference>
<dbReference type="InterPro" id="IPR017946">
    <property type="entry name" value="PLC-like_Pdiesterase_TIM-brl"/>
</dbReference>